<dbReference type="InterPro" id="IPR017900">
    <property type="entry name" value="4Fe4S_Fe_S_CS"/>
</dbReference>
<keyword evidence="6" id="KW-0812">Transmembrane</keyword>
<proteinExistence type="predicted"/>
<dbReference type="Pfam" id="PF13183">
    <property type="entry name" value="Fer4_8"/>
    <property type="match status" value="1"/>
</dbReference>
<dbReference type="Gene3D" id="1.10.1060.10">
    <property type="entry name" value="Alpha-helical ferredoxin"/>
    <property type="match status" value="1"/>
</dbReference>
<gene>
    <name evidence="8" type="ORF">CN311_00675</name>
</gene>
<reference evidence="8 9" key="1">
    <citation type="submission" date="2017-09" db="EMBL/GenBank/DDBJ databases">
        <title>Mesorhizobum sanjuanii sp. nov. isolated from nodules of Lotus tenuis in saline-alkaline lowlands of Flooding Pampa.</title>
        <authorList>
            <person name="Sannazzaro A.I."/>
            <person name="Torres Tejerizo G.A."/>
            <person name="Fontana F."/>
            <person name="Cumpa Velazquez L.M."/>
            <person name="Hansen L."/>
            <person name="Pistorio M."/>
            <person name="Estrella M.J."/>
        </authorList>
    </citation>
    <scope>NUCLEOTIDE SEQUENCE [LARGE SCALE GENOMIC DNA]</scope>
    <source>
        <strain evidence="8 9">BSA136</strain>
    </source>
</reference>
<evidence type="ECO:0000256" key="3">
    <source>
        <dbReference type="ARBA" id="ARBA00023002"/>
    </source>
</evidence>
<keyword evidence="3" id="KW-0560">Oxidoreductase</keyword>
<dbReference type="GO" id="GO:0051539">
    <property type="term" value="F:4 iron, 4 sulfur cluster binding"/>
    <property type="evidence" value="ECO:0007669"/>
    <property type="project" value="UniProtKB-KW"/>
</dbReference>
<keyword evidence="5" id="KW-0411">Iron-sulfur</keyword>
<evidence type="ECO:0000256" key="6">
    <source>
        <dbReference type="SAM" id="Phobius"/>
    </source>
</evidence>
<evidence type="ECO:0000256" key="4">
    <source>
        <dbReference type="ARBA" id="ARBA00023004"/>
    </source>
</evidence>
<keyword evidence="9" id="KW-1185">Reference proteome</keyword>
<feature type="transmembrane region" description="Helical" evidence="6">
    <location>
        <begin position="63"/>
        <end position="83"/>
    </location>
</feature>
<dbReference type="SUPFAM" id="SSF103501">
    <property type="entry name" value="Respiratory nitrate reductase 1 gamma chain"/>
    <property type="match status" value="1"/>
</dbReference>
<evidence type="ECO:0000256" key="5">
    <source>
        <dbReference type="ARBA" id="ARBA00023014"/>
    </source>
</evidence>
<dbReference type="Pfam" id="PF02754">
    <property type="entry name" value="CCG"/>
    <property type="match status" value="2"/>
</dbReference>
<accession>A0A2A6FMF1</accession>
<keyword evidence="6" id="KW-1133">Transmembrane helix</keyword>
<dbReference type="PANTHER" id="PTHR43255">
    <property type="entry name" value="IRON-SULFUR-BINDING OXIDOREDUCTASE FADF-RELATED-RELATED"/>
    <property type="match status" value="1"/>
</dbReference>
<evidence type="ECO:0000256" key="1">
    <source>
        <dbReference type="ARBA" id="ARBA00022485"/>
    </source>
</evidence>
<organism evidence="8 9">
    <name type="scientific">Mesorhizobium sanjuanii</name>
    <dbReference type="NCBI Taxonomy" id="2037900"/>
    <lineage>
        <taxon>Bacteria</taxon>
        <taxon>Pseudomonadati</taxon>
        <taxon>Pseudomonadota</taxon>
        <taxon>Alphaproteobacteria</taxon>
        <taxon>Hyphomicrobiales</taxon>
        <taxon>Phyllobacteriaceae</taxon>
        <taxon>Mesorhizobium</taxon>
    </lineage>
</organism>
<feature type="transmembrane region" description="Helical" evidence="6">
    <location>
        <begin position="172"/>
        <end position="190"/>
    </location>
</feature>
<keyword evidence="6" id="KW-0472">Membrane</keyword>
<feature type="transmembrane region" description="Helical" evidence="6">
    <location>
        <begin position="103"/>
        <end position="125"/>
    </location>
</feature>
<dbReference type="Proteomes" id="UP000219182">
    <property type="component" value="Unassembled WGS sequence"/>
</dbReference>
<dbReference type="InterPro" id="IPR009051">
    <property type="entry name" value="Helical_ferredxn"/>
</dbReference>
<dbReference type="EMBL" id="NWQG01000003">
    <property type="protein sequence ID" value="PDQ23004.1"/>
    <property type="molecule type" value="Genomic_DNA"/>
</dbReference>
<dbReference type="RefSeq" id="WP_097571513.1">
    <property type="nucleotide sequence ID" value="NZ_NWQG01000003.1"/>
</dbReference>
<feature type="transmembrane region" description="Helical" evidence="6">
    <location>
        <begin position="6"/>
        <end position="22"/>
    </location>
</feature>
<feature type="transmembrane region" description="Helical" evidence="6">
    <location>
        <begin position="197"/>
        <end position="215"/>
    </location>
</feature>
<dbReference type="InterPro" id="IPR004017">
    <property type="entry name" value="Cys_rich_dom"/>
</dbReference>
<dbReference type="InterPro" id="IPR051460">
    <property type="entry name" value="HdrC_iron-sulfur_subunit"/>
</dbReference>
<keyword evidence="2" id="KW-0479">Metal-binding</keyword>
<dbReference type="Gene3D" id="1.20.950.20">
    <property type="entry name" value="Transmembrane di-heme cytochromes, Chain C"/>
    <property type="match status" value="1"/>
</dbReference>
<dbReference type="InterPro" id="IPR017896">
    <property type="entry name" value="4Fe4S_Fe-S-bd"/>
</dbReference>
<dbReference type="PANTHER" id="PTHR43255:SF1">
    <property type="entry name" value="IRON-SULFUR-BINDING OXIDOREDUCTASE FADF-RELATED"/>
    <property type="match status" value="1"/>
</dbReference>
<evidence type="ECO:0000313" key="8">
    <source>
        <dbReference type="EMBL" id="PDQ23004.1"/>
    </source>
</evidence>
<keyword evidence="4" id="KW-0408">Iron</keyword>
<name>A0A2A6FMF1_9HYPH</name>
<feature type="transmembrane region" description="Helical" evidence="6">
    <location>
        <begin position="145"/>
        <end position="166"/>
    </location>
</feature>
<evidence type="ECO:0000256" key="2">
    <source>
        <dbReference type="ARBA" id="ARBA00022723"/>
    </source>
</evidence>
<feature type="domain" description="4Fe-4S ferredoxin-type" evidence="7">
    <location>
        <begin position="259"/>
        <end position="288"/>
    </location>
</feature>
<dbReference type="AlphaFoldDB" id="A0A2A6FMF1"/>
<dbReference type="GO" id="GO:0046872">
    <property type="term" value="F:metal ion binding"/>
    <property type="evidence" value="ECO:0007669"/>
    <property type="project" value="UniProtKB-KW"/>
</dbReference>
<comment type="caution">
    <text evidence="8">The sequence shown here is derived from an EMBL/GenBank/DDBJ whole genome shotgun (WGS) entry which is preliminary data.</text>
</comment>
<keyword evidence="1" id="KW-0004">4Fe-4S</keyword>
<evidence type="ECO:0000259" key="7">
    <source>
        <dbReference type="PROSITE" id="PS51379"/>
    </source>
</evidence>
<sequence>MASTLVLWVILASAIAMTGWRARHYVLALANAPKAARFDQPMRRLEGVATAIGLHRKMLRKPLAGVLHAIIFISFFVLFTATIEAFGSRLFPGFSLAPIGGETWIAGLQDFFAVLMLIGVGLALYQRYVLRPARFKGSSGSDAAIIYVLIVLIVASLLFEAAARILGGADGSWRPVASMLAGLLGRIGVPAQETQEICYWLHIGAILAFLVYIPGSKHRHMFLAAPNIYFRNLEPRGTAPAVPRERENPGVDTLAQFDWKQQLDLLSCTECGRCQAVCPAYAAGLPLSPKMLITDMRDALAAGPSALPLVGGVISEATLWACTTCRACMEECPVEIEHLPKIIDMRRHLIDEGHVSPGLQDALSNLTRLGNSMGKPSKMRARWTRELGFPVKDARSEPVDVLWFVGDYASYDPRVQEITRKVAELLSAAGVDFGILFDAERNSGNDVRRAGEEGLFETLAQSNIDAIAECTFNRIMTTDPHSLNALKNDYRHFGAAFEVLHYTALLAELIQAGKLDLAPVDGGKVTYHDPCYLGRYNGGFDAPRDLIRAAGYTLHDMPRCRENSFCCGAGGGRIWQSDDGVAERPSENRIREALSLGDIDYFVVACPKDKVMYTAAIDALGVADKLKVLDIAELLVPQTPPRRDTAPGTSVSVI</sequence>
<dbReference type="InterPro" id="IPR036197">
    <property type="entry name" value="NarG-like_sf"/>
</dbReference>
<evidence type="ECO:0000313" key="9">
    <source>
        <dbReference type="Proteomes" id="UP000219182"/>
    </source>
</evidence>
<dbReference type="PROSITE" id="PS51379">
    <property type="entry name" value="4FE4S_FER_2"/>
    <property type="match status" value="1"/>
</dbReference>
<dbReference type="SUPFAM" id="SSF46548">
    <property type="entry name" value="alpha-helical ferredoxin"/>
    <property type="match status" value="1"/>
</dbReference>
<protein>
    <submittedName>
        <fullName evidence="8">Heterodisulfide reductase</fullName>
    </submittedName>
</protein>
<dbReference type="PROSITE" id="PS00198">
    <property type="entry name" value="4FE4S_FER_1"/>
    <property type="match status" value="2"/>
</dbReference>
<dbReference type="GO" id="GO:0005886">
    <property type="term" value="C:plasma membrane"/>
    <property type="evidence" value="ECO:0007669"/>
    <property type="project" value="TreeGrafter"/>
</dbReference>
<dbReference type="GO" id="GO:0016491">
    <property type="term" value="F:oxidoreductase activity"/>
    <property type="evidence" value="ECO:0007669"/>
    <property type="project" value="UniProtKB-KW"/>
</dbReference>